<evidence type="ECO:0000256" key="4">
    <source>
        <dbReference type="ARBA" id="ARBA00022989"/>
    </source>
</evidence>
<gene>
    <name evidence="11" type="ORF">EG68_02317</name>
</gene>
<evidence type="ECO:0000259" key="10">
    <source>
        <dbReference type="PROSITE" id="PS50262"/>
    </source>
</evidence>
<comment type="subcellular location">
    <subcellularLocation>
        <location evidence="1">Cell membrane</location>
        <topology evidence="1">Multi-pass membrane protein</topology>
    </subcellularLocation>
</comment>
<evidence type="ECO:0000256" key="6">
    <source>
        <dbReference type="ARBA" id="ARBA00023136"/>
    </source>
</evidence>
<evidence type="ECO:0000313" key="12">
    <source>
        <dbReference type="Proteomes" id="UP000822476"/>
    </source>
</evidence>
<evidence type="ECO:0000256" key="9">
    <source>
        <dbReference type="SAM" id="Phobius"/>
    </source>
</evidence>
<keyword evidence="12" id="KW-1185">Reference proteome</keyword>
<dbReference type="SUPFAM" id="SSF81321">
    <property type="entry name" value="Family A G protein-coupled receptor-like"/>
    <property type="match status" value="1"/>
</dbReference>
<dbReference type="Pfam" id="PF00001">
    <property type="entry name" value="7tm_1"/>
    <property type="match status" value="1"/>
</dbReference>
<keyword evidence="2" id="KW-1003">Cell membrane</keyword>
<dbReference type="InterPro" id="IPR000276">
    <property type="entry name" value="GPCR_Rhodpsn"/>
</dbReference>
<dbReference type="AlphaFoldDB" id="A0A8S9YZ76"/>
<evidence type="ECO:0000256" key="2">
    <source>
        <dbReference type="ARBA" id="ARBA00022475"/>
    </source>
</evidence>
<proteinExistence type="predicted"/>
<dbReference type="PANTHER" id="PTHR24229">
    <property type="entry name" value="NEUROPEPTIDES RECEPTOR"/>
    <property type="match status" value="1"/>
</dbReference>
<dbReference type="InterPro" id="IPR017452">
    <property type="entry name" value="GPCR_Rhodpsn_7TM"/>
</dbReference>
<keyword evidence="3 9" id="KW-0812">Transmembrane</keyword>
<feature type="transmembrane region" description="Helical" evidence="9">
    <location>
        <begin position="147"/>
        <end position="170"/>
    </location>
</feature>
<evidence type="ECO:0000256" key="1">
    <source>
        <dbReference type="ARBA" id="ARBA00004651"/>
    </source>
</evidence>
<dbReference type="GO" id="GO:0042277">
    <property type="term" value="F:peptide binding"/>
    <property type="evidence" value="ECO:0007669"/>
    <property type="project" value="TreeGrafter"/>
</dbReference>
<feature type="transmembrane region" description="Helical" evidence="9">
    <location>
        <begin position="197"/>
        <end position="221"/>
    </location>
</feature>
<feature type="transmembrane region" description="Helical" evidence="9">
    <location>
        <begin position="25"/>
        <end position="47"/>
    </location>
</feature>
<feature type="domain" description="G-protein coupled receptors family 1 profile" evidence="10">
    <location>
        <begin position="37"/>
        <end position="312"/>
    </location>
</feature>
<dbReference type="GO" id="GO:0004930">
    <property type="term" value="F:G protein-coupled receptor activity"/>
    <property type="evidence" value="ECO:0007669"/>
    <property type="project" value="UniProtKB-KW"/>
</dbReference>
<protein>
    <recommendedName>
        <fullName evidence="10">G-protein coupled receptors family 1 profile domain-containing protein</fullName>
    </recommendedName>
</protein>
<keyword evidence="7" id="KW-0675">Receptor</keyword>
<dbReference type="Gene3D" id="1.20.1070.10">
    <property type="entry name" value="Rhodopsin 7-helix transmembrane proteins"/>
    <property type="match status" value="1"/>
</dbReference>
<evidence type="ECO:0000313" key="11">
    <source>
        <dbReference type="EMBL" id="KAF7259864.1"/>
    </source>
</evidence>
<keyword evidence="5" id="KW-0297">G-protein coupled receptor</keyword>
<sequence length="383" mass="43507">MNGNATHCPADMSTEEMMVYNFRAYLSPLLSVVGIPANILIIVVFCVMQIESPCRFNLYAIWLPIAHNLQLTTNAFLDDFLGRGLQWITDCRLSINIDSISSFSCKLITYLTETSALIKACLLMYFSVDRVYSVYRSDRITPTTGLWVARLGVGLSYSMCMIFSIPQLIYVDRVTGNDGRSSCEYVDPLAPGVKYVLYLYIIGATMFPSLLIFVTNLCIIFRMRTFNTHNKLSGACDRKAAIEFGKVITHLAISVLFSCLSFPLVILIILRQQLHMHNYQETRPDYAKKIVELSRLFSSIDCINYACDFYFYIAFMPEFRKTLVRVFKLDRLAITHSVTLKTTIPSVNSVSCSDPQLILTTHTLSTTRTDLRTTPIDYVLTRL</sequence>
<accession>A0A8S9YZ76</accession>
<keyword evidence="4 9" id="KW-1133">Transmembrane helix</keyword>
<evidence type="ECO:0000256" key="7">
    <source>
        <dbReference type="ARBA" id="ARBA00023170"/>
    </source>
</evidence>
<evidence type="ECO:0000256" key="5">
    <source>
        <dbReference type="ARBA" id="ARBA00023040"/>
    </source>
</evidence>
<dbReference type="EMBL" id="JTDE01001002">
    <property type="protein sequence ID" value="KAF7259864.1"/>
    <property type="molecule type" value="Genomic_DNA"/>
</dbReference>
<dbReference type="GO" id="GO:0043005">
    <property type="term" value="C:neuron projection"/>
    <property type="evidence" value="ECO:0007669"/>
    <property type="project" value="TreeGrafter"/>
</dbReference>
<dbReference type="OrthoDB" id="9999179at2759"/>
<evidence type="ECO:0000256" key="3">
    <source>
        <dbReference type="ARBA" id="ARBA00022692"/>
    </source>
</evidence>
<dbReference type="Proteomes" id="UP000822476">
    <property type="component" value="Unassembled WGS sequence"/>
</dbReference>
<evidence type="ECO:0000256" key="8">
    <source>
        <dbReference type="ARBA" id="ARBA00023224"/>
    </source>
</evidence>
<organism evidence="11 12">
    <name type="scientific">Paragonimus skrjabini miyazakii</name>
    <dbReference type="NCBI Taxonomy" id="59628"/>
    <lineage>
        <taxon>Eukaryota</taxon>
        <taxon>Metazoa</taxon>
        <taxon>Spiralia</taxon>
        <taxon>Lophotrochozoa</taxon>
        <taxon>Platyhelminthes</taxon>
        <taxon>Trematoda</taxon>
        <taxon>Digenea</taxon>
        <taxon>Plagiorchiida</taxon>
        <taxon>Troglotremata</taxon>
        <taxon>Troglotrematidae</taxon>
        <taxon>Paragonimus</taxon>
    </lineage>
</organism>
<feature type="transmembrane region" description="Helical" evidence="9">
    <location>
        <begin position="247"/>
        <end position="270"/>
    </location>
</feature>
<keyword evidence="6 9" id="KW-0472">Membrane</keyword>
<dbReference type="GO" id="GO:0005886">
    <property type="term" value="C:plasma membrane"/>
    <property type="evidence" value="ECO:0007669"/>
    <property type="project" value="UniProtKB-SubCell"/>
</dbReference>
<dbReference type="PROSITE" id="PS50262">
    <property type="entry name" value="G_PROTEIN_RECEP_F1_2"/>
    <property type="match status" value="1"/>
</dbReference>
<comment type="caution">
    <text evidence="11">The sequence shown here is derived from an EMBL/GenBank/DDBJ whole genome shotgun (WGS) entry which is preliminary data.</text>
</comment>
<reference evidence="11" key="1">
    <citation type="submission" date="2019-07" db="EMBL/GenBank/DDBJ databases">
        <title>Annotation for the trematode Paragonimus miyazaki's.</title>
        <authorList>
            <person name="Choi Y.-J."/>
        </authorList>
    </citation>
    <scope>NUCLEOTIDE SEQUENCE</scope>
    <source>
        <strain evidence="11">Japan</strain>
    </source>
</reference>
<keyword evidence="8" id="KW-0807">Transducer</keyword>
<dbReference type="PANTHER" id="PTHR24229:SF40">
    <property type="entry name" value="ALLATOSTATIN C RECEPTOR 1-RELATED"/>
    <property type="match status" value="1"/>
</dbReference>
<name>A0A8S9YZ76_9TREM</name>